<comment type="caution">
    <text evidence="7">The sequence shown here is derived from an EMBL/GenBank/DDBJ whole genome shotgun (WGS) entry which is preliminary data.</text>
</comment>
<evidence type="ECO:0000259" key="6">
    <source>
        <dbReference type="Pfam" id="PF05118"/>
    </source>
</evidence>
<organism evidence="7 8">
    <name type="scientific">Cyclostephanos tholiformis</name>
    <dbReference type="NCBI Taxonomy" id="382380"/>
    <lineage>
        <taxon>Eukaryota</taxon>
        <taxon>Sar</taxon>
        <taxon>Stramenopiles</taxon>
        <taxon>Ochrophyta</taxon>
        <taxon>Bacillariophyta</taxon>
        <taxon>Coscinodiscophyceae</taxon>
        <taxon>Thalassiosirophycidae</taxon>
        <taxon>Stephanodiscales</taxon>
        <taxon>Stephanodiscaceae</taxon>
        <taxon>Cyclostephanos</taxon>
    </lineage>
</organism>
<reference evidence="7 8" key="1">
    <citation type="submission" date="2024-10" db="EMBL/GenBank/DDBJ databases">
        <title>Updated reference genomes for cyclostephanoid diatoms.</title>
        <authorList>
            <person name="Roberts W.R."/>
            <person name="Alverson A.J."/>
        </authorList>
    </citation>
    <scope>NUCLEOTIDE SEQUENCE [LARGE SCALE GENOMIC DNA]</scope>
    <source>
        <strain evidence="7 8">AJA228-03</strain>
    </source>
</reference>
<dbReference type="InterPro" id="IPR027443">
    <property type="entry name" value="IPNS-like_sf"/>
</dbReference>
<evidence type="ECO:0000256" key="5">
    <source>
        <dbReference type="SAM" id="SignalP"/>
    </source>
</evidence>
<keyword evidence="4" id="KW-0802">TPR repeat</keyword>
<dbReference type="InterPro" id="IPR051821">
    <property type="entry name" value="Asp/Asn_beta-hydroxylase"/>
</dbReference>
<evidence type="ECO:0000313" key="8">
    <source>
        <dbReference type="Proteomes" id="UP001530377"/>
    </source>
</evidence>
<dbReference type="Gene3D" id="1.25.40.10">
    <property type="entry name" value="Tetratricopeptide repeat domain"/>
    <property type="match status" value="1"/>
</dbReference>
<feature type="repeat" description="TPR" evidence="4">
    <location>
        <begin position="224"/>
        <end position="257"/>
    </location>
</feature>
<feature type="signal peptide" evidence="5">
    <location>
        <begin position="1"/>
        <end position="30"/>
    </location>
</feature>
<keyword evidence="5" id="KW-0732">Signal</keyword>
<dbReference type="Pfam" id="PF05118">
    <property type="entry name" value="Asp_Arg_Hydrox"/>
    <property type="match status" value="1"/>
</dbReference>
<protein>
    <recommendedName>
        <fullName evidence="6">Aspartyl/asparaginy/proline hydroxylase domain-containing protein</fullName>
    </recommendedName>
</protein>
<dbReference type="GO" id="GO:0051213">
    <property type="term" value="F:dioxygenase activity"/>
    <property type="evidence" value="ECO:0007669"/>
    <property type="project" value="UniProtKB-KW"/>
</dbReference>
<dbReference type="EMBL" id="JALLPB020000328">
    <property type="protein sequence ID" value="KAL3810441.1"/>
    <property type="molecule type" value="Genomic_DNA"/>
</dbReference>
<keyword evidence="2" id="KW-0223">Dioxygenase</keyword>
<keyword evidence="3" id="KW-0560">Oxidoreductase</keyword>
<dbReference type="Gene3D" id="2.60.120.330">
    <property type="entry name" value="B-lactam Antibiotic, Isopenicillin N Synthase, Chain"/>
    <property type="match status" value="1"/>
</dbReference>
<dbReference type="SUPFAM" id="SSF48452">
    <property type="entry name" value="TPR-like"/>
    <property type="match status" value="1"/>
</dbReference>
<evidence type="ECO:0000256" key="2">
    <source>
        <dbReference type="ARBA" id="ARBA00022964"/>
    </source>
</evidence>
<comment type="similarity">
    <text evidence="1">Belongs to the aspartyl/asparaginyl beta-hydroxylase family.</text>
</comment>
<feature type="chain" id="PRO_5044798648" description="Aspartyl/asparaginy/proline hydroxylase domain-containing protein" evidence="5">
    <location>
        <begin position="31"/>
        <end position="571"/>
    </location>
</feature>
<sequence>MTSSILHLVVSLIGILLLLLLLLLPRAVNSSSDDEACVVDETCRGIGWISPTLDRIRERRRLREEAEAMGGDDGVDDVALIVKEAMEAHSAGRAEEAILAFSRLREMRHDDVSVEMAQAEMYHGIVLAQQYRGVEALECWSRAISIQEKASSHRPEDVEAFRGQVGMLIYRAAEHFSAAANNEPGNSSNLKLHFDAAKLCNAIGDTVRATNHLEAVLSLDPDDSIAMYVLGTLREREGKTEEANRLKQTAIELQPGNIGGAMISAARSCEENDLEACARRYLVAYEYAYEGRNMQVASRAVSSAVFTLLQYKGEAGLDESRKIGEKAVSRGVLNAPMQVPGNLILGLSPARAYHDDSREWEVVRVLEEHADEIRDEVLAVYKAGKLHGRYEYDSVSDLAVRGHWAEVNIIRQGMPQSRTLELLPITSRVVLSISDAATMVHGGSKISVIDGGSLVRPHTGSTNSRLRVHMGITVPNDCGIIVDGEERRWVEGKCMVIDDSFVHSVWQNSTQVRIVLIVDIWHPGLNETGREATMSERQIKWYRAINRMMTDGTWLEAASEIQEGLILSSQS</sequence>
<dbReference type="AlphaFoldDB" id="A0ABD3RFU6"/>
<evidence type="ECO:0000256" key="3">
    <source>
        <dbReference type="ARBA" id="ARBA00023002"/>
    </source>
</evidence>
<evidence type="ECO:0000256" key="1">
    <source>
        <dbReference type="ARBA" id="ARBA00007730"/>
    </source>
</evidence>
<proteinExistence type="inferred from homology"/>
<dbReference type="InterPro" id="IPR011990">
    <property type="entry name" value="TPR-like_helical_dom_sf"/>
</dbReference>
<evidence type="ECO:0000256" key="4">
    <source>
        <dbReference type="PROSITE-ProRule" id="PRU00339"/>
    </source>
</evidence>
<dbReference type="PROSITE" id="PS50005">
    <property type="entry name" value="TPR"/>
    <property type="match status" value="1"/>
</dbReference>
<dbReference type="Proteomes" id="UP001530377">
    <property type="component" value="Unassembled WGS sequence"/>
</dbReference>
<gene>
    <name evidence="7" type="ORF">ACHAXA_009481</name>
</gene>
<feature type="domain" description="Aspartyl/asparaginy/proline hydroxylase" evidence="6">
    <location>
        <begin position="367"/>
        <end position="523"/>
    </location>
</feature>
<dbReference type="PANTHER" id="PTHR46332:SF5">
    <property type="entry name" value="ASPARTATE BETA-HYDROXYLASE DOMAIN CONTAINING 2"/>
    <property type="match status" value="1"/>
</dbReference>
<accession>A0ABD3RFU6</accession>
<dbReference type="SUPFAM" id="SSF51197">
    <property type="entry name" value="Clavaminate synthase-like"/>
    <property type="match status" value="1"/>
</dbReference>
<name>A0ABD3RFU6_9STRA</name>
<dbReference type="PANTHER" id="PTHR46332">
    <property type="entry name" value="ASPARTATE BETA-HYDROXYLASE DOMAIN-CONTAINING PROTEIN 2"/>
    <property type="match status" value="1"/>
</dbReference>
<dbReference type="InterPro" id="IPR007803">
    <property type="entry name" value="Asp/Arg/Pro-Hydrxlase"/>
</dbReference>
<dbReference type="InterPro" id="IPR019734">
    <property type="entry name" value="TPR_rpt"/>
</dbReference>
<keyword evidence="8" id="KW-1185">Reference proteome</keyword>
<evidence type="ECO:0000313" key="7">
    <source>
        <dbReference type="EMBL" id="KAL3810441.1"/>
    </source>
</evidence>